<organism evidence="3 4">
    <name type="scientific">Tulasnella calospora MUT 4182</name>
    <dbReference type="NCBI Taxonomy" id="1051891"/>
    <lineage>
        <taxon>Eukaryota</taxon>
        <taxon>Fungi</taxon>
        <taxon>Dikarya</taxon>
        <taxon>Basidiomycota</taxon>
        <taxon>Agaricomycotina</taxon>
        <taxon>Agaricomycetes</taxon>
        <taxon>Cantharellales</taxon>
        <taxon>Tulasnellaceae</taxon>
        <taxon>Tulasnella</taxon>
    </lineage>
</organism>
<evidence type="ECO:0000313" key="4">
    <source>
        <dbReference type="Proteomes" id="UP000054248"/>
    </source>
</evidence>
<feature type="region of interest" description="Disordered" evidence="1">
    <location>
        <begin position="399"/>
        <end position="495"/>
    </location>
</feature>
<dbReference type="Proteomes" id="UP000054248">
    <property type="component" value="Unassembled WGS sequence"/>
</dbReference>
<dbReference type="InterPro" id="IPR027795">
    <property type="entry name" value="CASTOR_ACT_dom"/>
</dbReference>
<dbReference type="SUPFAM" id="SSF55021">
    <property type="entry name" value="ACT-like"/>
    <property type="match status" value="1"/>
</dbReference>
<feature type="compositionally biased region" description="Low complexity" evidence="1">
    <location>
        <begin position="301"/>
        <end position="343"/>
    </location>
</feature>
<dbReference type="HOGENOM" id="CLU_026801_0_0_1"/>
<evidence type="ECO:0000259" key="2">
    <source>
        <dbReference type="Pfam" id="PF13840"/>
    </source>
</evidence>
<dbReference type="GO" id="GO:0046394">
    <property type="term" value="P:carboxylic acid biosynthetic process"/>
    <property type="evidence" value="ECO:0007669"/>
    <property type="project" value="UniProtKB-ARBA"/>
</dbReference>
<name>A0A0C3QQX4_9AGAM</name>
<proteinExistence type="predicted"/>
<feature type="region of interest" description="Disordered" evidence="1">
    <location>
        <begin position="227"/>
        <end position="250"/>
    </location>
</feature>
<sequence length="627" mass="67340">MDYTNTTTPYELTPTGGAVTITALPGILSLVRIPKHRLSHFAHPIIKLILSDSTPSTFLNISTNASEVSIIAREQDLSSFVKVARKDNRRIRRQVQRNVRRESEASAASSSSAPRSGQESGAPSPVSVRPSPRSRRERVLQPVEVSSSWSALQIDSHGEQLGDASARIREISWLLAGISILYQSSYTTDYIFVQSRLLPEVLSILSNANFLSLSSIPSDLSSQISSLVSSSSTSTGPSTRSTSPHPPEQFVQPDLAALGLAVDGESRLRARRGTASSHASLHSMLLAKSASGPMPSSFIEPMSPSSPKSQSPSSKNDAASPTPTTTPAMPQRSATARSSTLSSYRPSVTILSSDLVVVGLSEQFESHSDVWKMKLIKLLFFRDMLGARSVHEEEEILGRGATDGGERGRERCRRSASESNLDDFDNDVEPLEEDLGSGEASEDGSSSLGYSTSGSSSSSSRSSSNHSFHSTKSSVSPPSSPIASSSPTSPTSPSYPSPHMAFFSLTRTADGTSLTTDAHVLAKLFEGQRDLIYCGDEFERLESRARESSVDSVGDAGGNGGSGGGFLKCLHVDLKDFDLDRHGLVNKFSDILHSNNIHHLYCSTFKTANLLVDERDAVRAQKLLSEC</sequence>
<gene>
    <name evidence="3" type="ORF">M407DRAFT_5883</name>
</gene>
<dbReference type="AlphaFoldDB" id="A0A0C3QQX4"/>
<accession>A0A0C3QQX4</accession>
<reference evidence="4" key="2">
    <citation type="submission" date="2015-01" db="EMBL/GenBank/DDBJ databases">
        <title>Evolutionary Origins and Diversification of the Mycorrhizal Mutualists.</title>
        <authorList>
            <consortium name="DOE Joint Genome Institute"/>
            <consortium name="Mycorrhizal Genomics Consortium"/>
            <person name="Kohler A."/>
            <person name="Kuo A."/>
            <person name="Nagy L.G."/>
            <person name="Floudas D."/>
            <person name="Copeland A."/>
            <person name="Barry K.W."/>
            <person name="Cichocki N."/>
            <person name="Veneault-Fourrey C."/>
            <person name="LaButti K."/>
            <person name="Lindquist E.A."/>
            <person name="Lipzen A."/>
            <person name="Lundell T."/>
            <person name="Morin E."/>
            <person name="Murat C."/>
            <person name="Riley R."/>
            <person name="Ohm R."/>
            <person name="Sun H."/>
            <person name="Tunlid A."/>
            <person name="Henrissat B."/>
            <person name="Grigoriev I.V."/>
            <person name="Hibbett D.S."/>
            <person name="Martin F."/>
        </authorList>
    </citation>
    <scope>NUCLEOTIDE SEQUENCE [LARGE SCALE GENOMIC DNA]</scope>
    <source>
        <strain evidence="4">MUT 4182</strain>
    </source>
</reference>
<dbReference type="PANTHER" id="PTHR31131:SF6">
    <property type="entry name" value="CASTOR ACT DOMAIN-CONTAINING PROTEIN"/>
    <property type="match status" value="1"/>
</dbReference>
<dbReference type="Pfam" id="PF13840">
    <property type="entry name" value="ACT_7"/>
    <property type="match status" value="1"/>
</dbReference>
<feature type="region of interest" description="Disordered" evidence="1">
    <location>
        <begin position="92"/>
        <end position="141"/>
    </location>
</feature>
<dbReference type="EMBL" id="KN822976">
    <property type="protein sequence ID" value="KIO30059.1"/>
    <property type="molecule type" value="Genomic_DNA"/>
</dbReference>
<protein>
    <recommendedName>
        <fullName evidence="2">CASTOR ACT domain-containing protein</fullName>
    </recommendedName>
</protein>
<evidence type="ECO:0000313" key="3">
    <source>
        <dbReference type="EMBL" id="KIO30059.1"/>
    </source>
</evidence>
<evidence type="ECO:0000256" key="1">
    <source>
        <dbReference type="SAM" id="MobiDB-lite"/>
    </source>
</evidence>
<dbReference type="Gene3D" id="3.30.2130.10">
    <property type="entry name" value="VC0802-like"/>
    <property type="match status" value="2"/>
</dbReference>
<feature type="compositionally biased region" description="Acidic residues" evidence="1">
    <location>
        <begin position="420"/>
        <end position="442"/>
    </location>
</feature>
<feature type="compositionally biased region" description="Low complexity" evidence="1">
    <location>
        <begin position="227"/>
        <end position="243"/>
    </location>
</feature>
<keyword evidence="4" id="KW-1185">Reference proteome</keyword>
<dbReference type="OrthoDB" id="58529at2759"/>
<feature type="compositionally biased region" description="Low complexity" evidence="1">
    <location>
        <begin position="105"/>
        <end position="131"/>
    </location>
</feature>
<reference evidence="3 4" key="1">
    <citation type="submission" date="2014-04" db="EMBL/GenBank/DDBJ databases">
        <authorList>
            <consortium name="DOE Joint Genome Institute"/>
            <person name="Kuo A."/>
            <person name="Girlanda M."/>
            <person name="Perotto S."/>
            <person name="Kohler A."/>
            <person name="Nagy L.G."/>
            <person name="Floudas D."/>
            <person name="Copeland A."/>
            <person name="Barry K.W."/>
            <person name="Cichocki N."/>
            <person name="Veneault-Fourrey C."/>
            <person name="LaButti K."/>
            <person name="Lindquist E.A."/>
            <person name="Lipzen A."/>
            <person name="Lundell T."/>
            <person name="Morin E."/>
            <person name="Murat C."/>
            <person name="Sun H."/>
            <person name="Tunlid A."/>
            <person name="Henrissat B."/>
            <person name="Grigoriev I.V."/>
            <person name="Hibbett D.S."/>
            <person name="Martin F."/>
            <person name="Nordberg H.P."/>
            <person name="Cantor M.N."/>
            <person name="Hua S.X."/>
        </authorList>
    </citation>
    <scope>NUCLEOTIDE SEQUENCE [LARGE SCALE GENOMIC DNA]</scope>
    <source>
        <strain evidence="3 4">MUT 4182</strain>
    </source>
</reference>
<feature type="compositionally biased region" description="Basic and acidic residues" evidence="1">
    <location>
        <begin position="404"/>
        <end position="416"/>
    </location>
</feature>
<dbReference type="InterPro" id="IPR045865">
    <property type="entry name" value="ACT-like_dom_sf"/>
</dbReference>
<dbReference type="PANTHER" id="PTHR31131">
    <property type="entry name" value="CHROMOSOME 1, WHOLE GENOME SHOTGUN SEQUENCE"/>
    <property type="match status" value="1"/>
</dbReference>
<dbReference type="InterPro" id="IPR051719">
    <property type="entry name" value="CASTOR_mTORC1"/>
</dbReference>
<dbReference type="GO" id="GO:0006520">
    <property type="term" value="P:amino acid metabolic process"/>
    <property type="evidence" value="ECO:0007669"/>
    <property type="project" value="UniProtKB-ARBA"/>
</dbReference>
<feature type="domain" description="CASTOR ACT" evidence="2">
    <location>
        <begin position="145"/>
        <end position="206"/>
    </location>
</feature>
<feature type="region of interest" description="Disordered" evidence="1">
    <location>
        <begin position="294"/>
        <end position="343"/>
    </location>
</feature>
<dbReference type="STRING" id="1051891.A0A0C3QQX4"/>
<feature type="compositionally biased region" description="Low complexity" evidence="1">
    <location>
        <begin position="443"/>
        <end position="495"/>
    </location>
</feature>